<protein>
    <submittedName>
        <fullName evidence="5">Alpha/beta hydrolase family protein</fullName>
    </submittedName>
</protein>
<organism evidence="5 6">
    <name type="scientific">Aneurinibacillus migulanus</name>
    <name type="common">Bacillus migulanus</name>
    <dbReference type="NCBI Taxonomy" id="47500"/>
    <lineage>
        <taxon>Bacteria</taxon>
        <taxon>Bacillati</taxon>
        <taxon>Bacillota</taxon>
        <taxon>Bacilli</taxon>
        <taxon>Bacillales</taxon>
        <taxon>Paenibacillaceae</taxon>
        <taxon>Aneurinibacillus group</taxon>
        <taxon>Aneurinibacillus</taxon>
    </lineage>
</organism>
<proteinExistence type="predicted"/>
<feature type="transmembrane region" description="Helical" evidence="4">
    <location>
        <begin position="85"/>
        <end position="110"/>
    </location>
</feature>
<keyword evidence="4" id="KW-0812">Transmembrane</keyword>
<reference evidence="5 6" key="1">
    <citation type="submission" date="2016-10" db="EMBL/GenBank/DDBJ databases">
        <authorList>
            <person name="de Groot N.N."/>
        </authorList>
    </citation>
    <scope>NUCLEOTIDE SEQUENCE [LARGE SCALE GENOMIC DNA]</scope>
    <source>
        <strain evidence="5 6">DSM 2895</strain>
    </source>
</reference>
<accession>A0A1G8Z6J5</accession>
<evidence type="ECO:0000256" key="3">
    <source>
        <dbReference type="ARBA" id="ARBA00023098"/>
    </source>
</evidence>
<dbReference type="PANTHER" id="PTHR10272:SF0">
    <property type="entry name" value="PLATELET-ACTIVATING FACTOR ACETYLHYDROLASE"/>
    <property type="match status" value="1"/>
</dbReference>
<dbReference type="GO" id="GO:0003847">
    <property type="term" value="F:1-alkyl-2-acetylglycerophosphocholine esterase activity"/>
    <property type="evidence" value="ECO:0007669"/>
    <property type="project" value="TreeGrafter"/>
</dbReference>
<evidence type="ECO:0000256" key="1">
    <source>
        <dbReference type="ARBA" id="ARBA00022801"/>
    </source>
</evidence>
<evidence type="ECO:0000313" key="6">
    <source>
        <dbReference type="Proteomes" id="UP000182836"/>
    </source>
</evidence>
<dbReference type="PANTHER" id="PTHR10272">
    <property type="entry name" value="PLATELET-ACTIVATING FACTOR ACETYLHYDROLASE"/>
    <property type="match status" value="1"/>
</dbReference>
<dbReference type="Proteomes" id="UP000182836">
    <property type="component" value="Unassembled WGS sequence"/>
</dbReference>
<dbReference type="EMBL" id="FNED01000039">
    <property type="protein sequence ID" value="SDK10638.1"/>
    <property type="molecule type" value="Genomic_DNA"/>
</dbReference>
<dbReference type="GO" id="GO:0016042">
    <property type="term" value="P:lipid catabolic process"/>
    <property type="evidence" value="ECO:0007669"/>
    <property type="project" value="UniProtKB-KW"/>
</dbReference>
<feature type="transmembrane region" description="Helical" evidence="4">
    <location>
        <begin position="28"/>
        <end position="47"/>
    </location>
</feature>
<name>A0A1G8Z6J5_ANEMI</name>
<evidence type="ECO:0000256" key="4">
    <source>
        <dbReference type="SAM" id="Phobius"/>
    </source>
</evidence>
<keyword evidence="4" id="KW-1133">Transmembrane helix</keyword>
<dbReference type="AlphaFoldDB" id="A0A1G8Z6J5"/>
<keyword evidence="2" id="KW-0442">Lipid degradation</keyword>
<keyword evidence="3" id="KW-0443">Lipid metabolism</keyword>
<keyword evidence="4" id="KW-0472">Membrane</keyword>
<gene>
    <name evidence="5" type="ORF">SAMN04487909_1397</name>
</gene>
<evidence type="ECO:0000313" key="5">
    <source>
        <dbReference type="EMBL" id="SDK10638.1"/>
    </source>
</evidence>
<feature type="transmembrane region" description="Helical" evidence="4">
    <location>
        <begin position="54"/>
        <end position="73"/>
    </location>
</feature>
<dbReference type="Pfam" id="PF03403">
    <property type="entry name" value="PAF-AH_p_II"/>
    <property type="match status" value="1"/>
</dbReference>
<dbReference type="SUPFAM" id="SSF53474">
    <property type="entry name" value="alpha/beta-Hydrolases"/>
    <property type="match status" value="1"/>
</dbReference>
<sequence>MMRLFEILLLLSSANLLAIKMFCKNNRKPLFIASVTGTLLLVIHLVVEGYRIQLLFPYCITLAFLVVLLLTLFHKTAAWTMPRFLSATLFTAGAASLLLTGALMYVFPVFQLPEPTGSLKVGTQTFHFVDEGRNEIFSEAPGDKRELMVQVWYPAQNTKGKPKPFIPDADKFLKEEYMSKTFRIPSIFMDYMKDISSHSYENAEVSGSSASYPLIILNHGYSSSKTYYTSQAEDLASHGYVVASIDHTYSTFATVFPDSRTTTMKTDEDLIGERQYRDKVGKVWTDDITFTLDQFERVNSGNIPSALNGKLDLDRIGVFGHSFGGAASYDVAYDPRITAGIDLDGSLYLYDKEPLSKPFMFIFSEMAFSLYNKVKENYVYTNEELEAMGSTREQVDKDTKGVKLQLEHLEHVAKNGGQILYIEGTEHYNFGELQFLSPLFQHVKLTGKISPARATFIVNAYTLDFFDKYLKNKGGSLLDGPSDEYPEVKFVTSRFTGEQP</sequence>
<evidence type="ECO:0000256" key="2">
    <source>
        <dbReference type="ARBA" id="ARBA00022963"/>
    </source>
</evidence>
<dbReference type="Gene3D" id="3.40.50.1820">
    <property type="entry name" value="alpha/beta hydrolase"/>
    <property type="match status" value="1"/>
</dbReference>
<keyword evidence="1 5" id="KW-0378">Hydrolase</keyword>
<dbReference type="InterPro" id="IPR029058">
    <property type="entry name" value="AB_hydrolase_fold"/>
</dbReference>